<dbReference type="PANTHER" id="PTHR43377">
    <property type="entry name" value="BILIVERDIN REDUCTASE A"/>
    <property type="match status" value="1"/>
</dbReference>
<dbReference type="SUPFAM" id="SSF55347">
    <property type="entry name" value="Glyceraldehyde-3-phosphate dehydrogenase-like, C-terminal domain"/>
    <property type="match status" value="1"/>
</dbReference>
<evidence type="ECO:0000259" key="2">
    <source>
        <dbReference type="Pfam" id="PF22725"/>
    </source>
</evidence>
<dbReference type="SUPFAM" id="SSF51735">
    <property type="entry name" value="NAD(P)-binding Rossmann-fold domains"/>
    <property type="match status" value="1"/>
</dbReference>
<dbReference type="RefSeq" id="WP_245995976.1">
    <property type="nucleotide sequence ID" value="NZ_QTTN01000012.1"/>
</dbReference>
<accession>A0A3D9RZE3</accession>
<keyword evidence="4" id="KW-1185">Reference proteome</keyword>
<dbReference type="AlphaFoldDB" id="A0A3D9RZE3"/>
<dbReference type="Pfam" id="PF22725">
    <property type="entry name" value="GFO_IDH_MocA_C3"/>
    <property type="match status" value="1"/>
</dbReference>
<feature type="domain" description="Gfo/Idh/MocA-like oxidoreductase N-terminal" evidence="1">
    <location>
        <begin position="24"/>
        <end position="129"/>
    </location>
</feature>
<comment type="caution">
    <text evidence="3">The sequence shown here is derived from an EMBL/GenBank/DDBJ whole genome shotgun (WGS) entry which is preliminary data.</text>
</comment>
<dbReference type="InterPro" id="IPR051450">
    <property type="entry name" value="Gfo/Idh/MocA_Oxidoreductases"/>
</dbReference>
<dbReference type="GO" id="GO:0000166">
    <property type="term" value="F:nucleotide binding"/>
    <property type="evidence" value="ECO:0007669"/>
    <property type="project" value="InterPro"/>
</dbReference>
<reference evidence="3 4" key="1">
    <citation type="submission" date="2018-08" db="EMBL/GenBank/DDBJ databases">
        <title>Genomic Encyclopedia of Type Strains, Phase III (KMG-III): the genomes of soil and plant-associated and newly described type strains.</title>
        <authorList>
            <person name="Whitman W."/>
        </authorList>
    </citation>
    <scope>NUCLEOTIDE SEQUENCE [LARGE SCALE GENOMIC DNA]</scope>
    <source>
        <strain evidence="3 4">CGMCC 1.10966</strain>
    </source>
</reference>
<dbReference type="InterPro" id="IPR055170">
    <property type="entry name" value="GFO_IDH_MocA-like_dom"/>
</dbReference>
<feature type="domain" description="GFO/IDH/MocA-like oxidoreductase" evidence="2">
    <location>
        <begin position="139"/>
        <end position="261"/>
    </location>
</feature>
<dbReference type="Pfam" id="PF01408">
    <property type="entry name" value="GFO_IDH_MocA"/>
    <property type="match status" value="1"/>
</dbReference>
<evidence type="ECO:0000259" key="1">
    <source>
        <dbReference type="Pfam" id="PF01408"/>
    </source>
</evidence>
<dbReference type="PANTHER" id="PTHR43377:SF1">
    <property type="entry name" value="BILIVERDIN REDUCTASE A"/>
    <property type="match status" value="1"/>
</dbReference>
<evidence type="ECO:0000313" key="4">
    <source>
        <dbReference type="Proteomes" id="UP000256304"/>
    </source>
</evidence>
<protein>
    <submittedName>
        <fullName evidence="3">Putative dehydrogenase</fullName>
    </submittedName>
</protein>
<organism evidence="3 4">
    <name type="scientific">Paenibacillus taihuensis</name>
    <dbReference type="NCBI Taxonomy" id="1156355"/>
    <lineage>
        <taxon>Bacteria</taxon>
        <taxon>Bacillati</taxon>
        <taxon>Bacillota</taxon>
        <taxon>Bacilli</taxon>
        <taxon>Bacillales</taxon>
        <taxon>Paenibacillaceae</taxon>
        <taxon>Paenibacillus</taxon>
    </lineage>
</organism>
<name>A0A3D9RZE3_9BACL</name>
<dbReference type="Gene3D" id="3.30.360.10">
    <property type="entry name" value="Dihydrodipicolinate Reductase, domain 2"/>
    <property type="match status" value="1"/>
</dbReference>
<dbReference type="Proteomes" id="UP000256304">
    <property type="component" value="Unassembled WGS sequence"/>
</dbReference>
<dbReference type="Gene3D" id="3.40.50.720">
    <property type="entry name" value="NAD(P)-binding Rossmann-like Domain"/>
    <property type="match status" value="1"/>
</dbReference>
<dbReference type="InterPro" id="IPR036291">
    <property type="entry name" value="NAD(P)-bd_dom_sf"/>
</dbReference>
<dbReference type="InterPro" id="IPR000683">
    <property type="entry name" value="Gfo/Idh/MocA-like_OxRdtase_N"/>
</dbReference>
<gene>
    <name evidence="3" type="ORF">A8990_11231</name>
</gene>
<proteinExistence type="predicted"/>
<sequence length="339" mass="36524">MKMKMKMNKEQVTVGLISFAHGHAYSYAKAISGRSDVVIAGFWDDHAERSRGVEEQLGMRGFDSLQALLAEDIDAVIVCSENAKHASFTRAAAAAGKHVLCEKPLGLSISEMEGMIRVCEDNGVQLMTAFPCRYIPAVEEAKKAIDRGDIGEILAIRGTNRGTMPGGWFVDPALSGGGAVLDHTVHVMDLMNWFVQSEVKDVYAEAGTLFHPELEVEDAGMVHVRFANGVVASLDPSWSRPRSFPTWGDVTMEIIGTDGIISIDAFNQKSEVYADPATKAQWFYWGDDMDAGLLDAFITAIRSGAAVPITGTDGLKSAAVALAALESARKGTPIRLEGN</sequence>
<evidence type="ECO:0000313" key="3">
    <source>
        <dbReference type="EMBL" id="REE85302.1"/>
    </source>
</evidence>
<dbReference type="EMBL" id="QTTN01000012">
    <property type="protein sequence ID" value="REE85302.1"/>
    <property type="molecule type" value="Genomic_DNA"/>
</dbReference>